<evidence type="ECO:0000256" key="2">
    <source>
        <dbReference type="ARBA" id="ARBA00022559"/>
    </source>
</evidence>
<dbReference type="InterPro" id="IPR011008">
    <property type="entry name" value="Dimeric_a/b-barrel"/>
</dbReference>
<evidence type="ECO:0000256" key="4">
    <source>
        <dbReference type="ARBA" id="ARBA00023002"/>
    </source>
</evidence>
<dbReference type="AlphaFoldDB" id="A0A7X4WPE2"/>
<evidence type="ECO:0000256" key="3">
    <source>
        <dbReference type="ARBA" id="ARBA00022723"/>
    </source>
</evidence>
<dbReference type="SUPFAM" id="SSF54909">
    <property type="entry name" value="Dimeric alpha+beta barrel"/>
    <property type="match status" value="1"/>
</dbReference>
<dbReference type="PANTHER" id="PTHR30521">
    <property type="entry name" value="DEFERROCHELATASE/PEROXIDASE"/>
    <property type="match status" value="1"/>
</dbReference>
<reference evidence="9 10" key="1">
    <citation type="submission" date="2017-05" db="EMBL/GenBank/DDBJ databases">
        <title>High clonality and local adaptation shapes Vibrionaceae linages within an endangered oasis.</title>
        <authorList>
            <person name="Vazquez-Rosas-Landa M."/>
        </authorList>
    </citation>
    <scope>NUCLEOTIDE SEQUENCE [LARGE SCALE GENOMIC DNA]</scope>
    <source>
        <strain evidence="9 10">P46_P4S1P180</strain>
    </source>
</reference>
<name>A0A7X4WPE2_9GAMM</name>
<dbReference type="PANTHER" id="PTHR30521:SF0">
    <property type="entry name" value="DYP-TYPE PEROXIDASE FAMILY PROTEIN"/>
    <property type="match status" value="1"/>
</dbReference>
<keyword evidence="2 9" id="KW-0575">Peroxidase</keyword>
<feature type="domain" description="Dyp-type peroxidase C-terminal" evidence="8">
    <location>
        <begin position="136"/>
        <end position="294"/>
    </location>
</feature>
<comment type="similarity">
    <text evidence="6">Belongs to the DyP-type peroxidase family.</text>
</comment>
<dbReference type="Pfam" id="PF20628">
    <property type="entry name" value="Dyp_perox_C"/>
    <property type="match status" value="1"/>
</dbReference>
<dbReference type="GO" id="GO:0020037">
    <property type="term" value="F:heme binding"/>
    <property type="evidence" value="ECO:0007669"/>
    <property type="project" value="InterPro"/>
</dbReference>
<dbReference type="GO" id="GO:0046872">
    <property type="term" value="F:metal ion binding"/>
    <property type="evidence" value="ECO:0007669"/>
    <property type="project" value="UniProtKB-KW"/>
</dbReference>
<dbReference type="Proteomes" id="UP000465712">
    <property type="component" value="Unassembled WGS sequence"/>
</dbReference>
<keyword evidence="3" id="KW-0479">Metal-binding</keyword>
<proteinExistence type="inferred from homology"/>
<dbReference type="EMBL" id="WXWW01000200">
    <property type="protein sequence ID" value="NAW66167.1"/>
    <property type="molecule type" value="Genomic_DNA"/>
</dbReference>
<organism evidence="9 10">
    <name type="scientific">Photobacterium halotolerans</name>
    <dbReference type="NCBI Taxonomy" id="265726"/>
    <lineage>
        <taxon>Bacteria</taxon>
        <taxon>Pseudomonadati</taxon>
        <taxon>Pseudomonadota</taxon>
        <taxon>Gammaproteobacteria</taxon>
        <taxon>Vibrionales</taxon>
        <taxon>Vibrionaceae</taxon>
        <taxon>Photobacterium</taxon>
    </lineage>
</organism>
<evidence type="ECO:0000259" key="8">
    <source>
        <dbReference type="Pfam" id="PF20628"/>
    </source>
</evidence>
<dbReference type="NCBIfam" id="TIGR01413">
    <property type="entry name" value="Dyp_perox_fam"/>
    <property type="match status" value="1"/>
</dbReference>
<comment type="caution">
    <text evidence="9">The sequence shown here is derived from an EMBL/GenBank/DDBJ whole genome shotgun (WGS) entry which is preliminary data.</text>
</comment>
<evidence type="ECO:0000256" key="5">
    <source>
        <dbReference type="ARBA" id="ARBA00023004"/>
    </source>
</evidence>
<evidence type="ECO:0000256" key="6">
    <source>
        <dbReference type="ARBA" id="ARBA00025737"/>
    </source>
</evidence>
<dbReference type="InterPro" id="IPR048328">
    <property type="entry name" value="Dyp_perox_C"/>
</dbReference>
<dbReference type="GO" id="GO:0005829">
    <property type="term" value="C:cytosol"/>
    <property type="evidence" value="ECO:0007669"/>
    <property type="project" value="TreeGrafter"/>
</dbReference>
<evidence type="ECO:0000313" key="10">
    <source>
        <dbReference type="Proteomes" id="UP000465712"/>
    </source>
</evidence>
<evidence type="ECO:0000256" key="1">
    <source>
        <dbReference type="ARBA" id="ARBA00001970"/>
    </source>
</evidence>
<dbReference type="InterPro" id="IPR048327">
    <property type="entry name" value="Dyp_perox_N"/>
</dbReference>
<accession>A0A7X4WPE2</accession>
<dbReference type="Pfam" id="PF04261">
    <property type="entry name" value="Dyp_perox_N"/>
    <property type="match status" value="1"/>
</dbReference>
<comment type="cofactor">
    <cofactor evidence="1">
        <name>heme b</name>
        <dbReference type="ChEBI" id="CHEBI:60344"/>
    </cofactor>
</comment>
<gene>
    <name evidence="9" type="ORF">CAG72_13155</name>
</gene>
<evidence type="ECO:0000313" key="9">
    <source>
        <dbReference type="EMBL" id="NAW66167.1"/>
    </source>
</evidence>
<evidence type="ECO:0000259" key="7">
    <source>
        <dbReference type="Pfam" id="PF04261"/>
    </source>
</evidence>
<dbReference type="InterPro" id="IPR006314">
    <property type="entry name" value="Dyp_peroxidase"/>
</dbReference>
<sequence length="301" mass="33296">MNVTPQSAILPEAGPYSLVCVFNLVGNKDKVIRQCQGLVEVAEKLNHQHVSACIRQSFGFGKAFWQQFEKGCPNDFEEFAPLGSGDVTAPSTGGDLLLHIHSNRHDLNFHLLSSFLQPIAQEVELIDETNGFRYLDARDLTGFIDGTENPKKQAARQEVAIIPEGPFAGGSFVMVQRFVHNLPAWHAVHVAQQEKIIGRTKPDSIELDDVPADSHVGRVDLKEAGKGLKIVRHSLPYGTVSGEHGLLFIAYCAQQRNFREMLDSMYGEKDGQTDKLLDFTKAVTGAYFFVPSAEMLMQLQG</sequence>
<dbReference type="RefSeq" id="WP_161445495.1">
    <property type="nucleotide sequence ID" value="NZ_WXWV01000072.1"/>
</dbReference>
<protein>
    <submittedName>
        <fullName evidence="9">Dyp-type peroxidase</fullName>
    </submittedName>
</protein>
<feature type="domain" description="Dyp-type peroxidase N-terminal" evidence="7">
    <location>
        <begin position="6"/>
        <end position="133"/>
    </location>
</feature>
<dbReference type="PROSITE" id="PS51404">
    <property type="entry name" value="DYP_PEROXIDASE"/>
    <property type="match status" value="1"/>
</dbReference>
<keyword evidence="4" id="KW-0560">Oxidoreductase</keyword>
<keyword evidence="5" id="KW-0408">Iron</keyword>
<dbReference type="GO" id="GO:0004601">
    <property type="term" value="F:peroxidase activity"/>
    <property type="evidence" value="ECO:0007669"/>
    <property type="project" value="UniProtKB-KW"/>
</dbReference>